<evidence type="ECO:0000256" key="3">
    <source>
        <dbReference type="ARBA" id="ARBA00022737"/>
    </source>
</evidence>
<reference evidence="9" key="1">
    <citation type="submission" date="2021-02" db="EMBL/GenBank/DDBJ databases">
        <authorList>
            <person name="Nowell W R."/>
        </authorList>
    </citation>
    <scope>NUCLEOTIDE SEQUENCE</scope>
    <source>
        <strain evidence="9">Ploen Becks lab</strain>
    </source>
</reference>
<evidence type="ECO:0000256" key="5">
    <source>
        <dbReference type="ARBA" id="ARBA00022803"/>
    </source>
</evidence>
<evidence type="ECO:0000313" key="10">
    <source>
        <dbReference type="Proteomes" id="UP000663879"/>
    </source>
</evidence>
<accession>A0A813TZK8</accession>
<dbReference type="GO" id="GO:0120170">
    <property type="term" value="F:intraciliary transport particle B binding"/>
    <property type="evidence" value="ECO:0007669"/>
    <property type="project" value="TreeGrafter"/>
</dbReference>
<evidence type="ECO:0000313" key="9">
    <source>
        <dbReference type="EMBL" id="CAF0818713.1"/>
    </source>
</evidence>
<dbReference type="GO" id="GO:0042073">
    <property type="term" value="P:intraciliary transport"/>
    <property type="evidence" value="ECO:0007669"/>
    <property type="project" value="UniProtKB-UniRule"/>
</dbReference>
<evidence type="ECO:0000256" key="8">
    <source>
        <dbReference type="RuleBase" id="RU367070"/>
    </source>
</evidence>
<evidence type="ECO:0000256" key="7">
    <source>
        <dbReference type="ARBA" id="ARBA00023273"/>
    </source>
</evidence>
<keyword evidence="5 8" id="KW-0802">TPR repeat</keyword>
<dbReference type="Gene3D" id="1.25.40.10">
    <property type="entry name" value="Tetratricopeptide repeat domain"/>
    <property type="match status" value="2"/>
</dbReference>
<dbReference type="Proteomes" id="UP000663879">
    <property type="component" value="Unassembled WGS sequence"/>
</dbReference>
<evidence type="ECO:0000256" key="2">
    <source>
        <dbReference type="ARBA" id="ARBA00009522"/>
    </source>
</evidence>
<keyword evidence="6 8" id="KW-0969">Cilium</keyword>
<protein>
    <recommendedName>
        <fullName evidence="8">Tetratricopeptide repeat protein 30</fullName>
    </recommendedName>
</protein>
<comment type="similarity">
    <text evidence="2 8">Belongs to the TTC30/dfy-1/fleer family.</text>
</comment>
<dbReference type="SMART" id="SM00028">
    <property type="entry name" value="TPR"/>
    <property type="match status" value="3"/>
</dbReference>
<keyword evidence="4 8" id="KW-0970">Cilium biogenesis/degradation</keyword>
<sequence length="651" mass="75874">MSLRYDLRPGEATSKIYTLIKNAKYKDAIDILNYQLQINQKSRAGLSLLAFCYYSIQDYVNASDCYEQLSNMYPDQEQYKLYYAQSLYKCGLNAEAMKICAQIETPSYQLKVLQLQAAIKYAEDDIKACMNYIERSPTDDVSSEINKACILFKEDKVEEALENFKRAKKIIGSRQDISYNIAVCYYRLKQYDISLKHIADIIEKGITEHPELSVGMQTDGVEVSSVGNTLVLHESCLVEAFNLKAAIHFNLKNLNNAREALTDMPPRTEAELDPITLHNLAIMNMDEEPSSGFEKLQFLIQQNSFPFETFANLCFLYVKYGFYSLVADVLAENSHLTMKHLTQYEYDFLEAKIMQQTSPEQAYRKLEEMTLRQVERLRKLTKEVADVRKSQKEDSIKRAVQEYDENLEKYIPVLMAQASIYWDMQNYAAIEKLFKKSYDFCSEHDIWRLNAGHVLFMQEHSKYKKAIDFYEPIVKNHYENILSISPVVLANLCVTYVMSSLNEEAEDLMRKIEREEDKALAENPDRKYFHLCIVNLVIGTLYCAKGNYEFGISRIMKSLEPYQKKLGTDTWFYTKRCFLSLFENMAKQNVILKDQTTVEIIQFLTHCEIYGKNIKANVEMPMKDEVIHPGRNTVAYEARYLKWLFFEIINY</sequence>
<evidence type="ECO:0000256" key="1">
    <source>
        <dbReference type="ARBA" id="ARBA00004138"/>
    </source>
</evidence>
<dbReference type="PANTHER" id="PTHR20931">
    <property type="entry name" value="TETRATRICOPEPTIDE REPEAT PROTEIN 30"/>
    <property type="match status" value="1"/>
</dbReference>
<dbReference type="PANTHER" id="PTHR20931:SF0">
    <property type="entry name" value="TETRATRICOPEPTIDE REPEAT PROTEIN 30"/>
    <property type="match status" value="1"/>
</dbReference>
<dbReference type="EMBL" id="CAJNOC010000931">
    <property type="protein sequence ID" value="CAF0818713.1"/>
    <property type="molecule type" value="Genomic_DNA"/>
</dbReference>
<evidence type="ECO:0000256" key="6">
    <source>
        <dbReference type="ARBA" id="ARBA00023069"/>
    </source>
</evidence>
<comment type="function">
    <text evidence="8">Required for polyglutamylation of axonemal tubulin. Plays a role in anterograde intraflagellar transport (IFT), the process by which cilia precursors are transported from the base of the cilium to the site of their incorporation at the tip.</text>
</comment>
<dbReference type="GO" id="GO:0030992">
    <property type="term" value="C:intraciliary transport particle B"/>
    <property type="evidence" value="ECO:0007669"/>
    <property type="project" value="TreeGrafter"/>
</dbReference>
<dbReference type="InterPro" id="IPR019734">
    <property type="entry name" value="TPR_rpt"/>
</dbReference>
<proteinExistence type="inferred from homology"/>
<evidence type="ECO:0000256" key="4">
    <source>
        <dbReference type="ARBA" id="ARBA00022794"/>
    </source>
</evidence>
<comment type="subcellular location">
    <subcellularLocation>
        <location evidence="1 8">Cell projection</location>
        <location evidence="1 8">Cilium</location>
    </subcellularLocation>
</comment>
<keyword evidence="10" id="KW-1185">Reference proteome</keyword>
<dbReference type="AlphaFoldDB" id="A0A813TZK8"/>
<dbReference type="InterPro" id="IPR039941">
    <property type="entry name" value="TT30"/>
</dbReference>
<keyword evidence="7 8" id="KW-0966">Cell projection</keyword>
<name>A0A813TZK8_9BILA</name>
<comment type="caution">
    <text evidence="9">The sequence shown here is derived from an EMBL/GenBank/DDBJ whole genome shotgun (WGS) entry which is preliminary data.</text>
</comment>
<dbReference type="SUPFAM" id="SSF48452">
    <property type="entry name" value="TPR-like"/>
    <property type="match status" value="2"/>
</dbReference>
<keyword evidence="3" id="KW-0677">Repeat</keyword>
<dbReference type="InterPro" id="IPR011990">
    <property type="entry name" value="TPR-like_helical_dom_sf"/>
</dbReference>
<dbReference type="OrthoDB" id="10249577at2759"/>
<dbReference type="GO" id="GO:0005879">
    <property type="term" value="C:axonemal microtubule"/>
    <property type="evidence" value="ECO:0007669"/>
    <property type="project" value="UniProtKB-UniRule"/>
</dbReference>
<gene>
    <name evidence="9" type="ORF">OXX778_LOCUS7350</name>
</gene>
<organism evidence="9 10">
    <name type="scientific">Brachionus calyciflorus</name>
    <dbReference type="NCBI Taxonomy" id="104777"/>
    <lineage>
        <taxon>Eukaryota</taxon>
        <taxon>Metazoa</taxon>
        <taxon>Spiralia</taxon>
        <taxon>Gnathifera</taxon>
        <taxon>Rotifera</taxon>
        <taxon>Eurotatoria</taxon>
        <taxon>Monogononta</taxon>
        <taxon>Pseudotrocha</taxon>
        <taxon>Ploima</taxon>
        <taxon>Brachionidae</taxon>
        <taxon>Brachionus</taxon>
    </lineage>
</organism>
<dbReference type="FunFam" id="1.25.40.10:FF:000186">
    <property type="entry name" value="Tetratricopeptide repeat domain 30A"/>
    <property type="match status" value="1"/>
</dbReference>